<keyword evidence="1" id="KW-0433">Leucine-rich repeat</keyword>
<organism evidence="5 6">
    <name type="scientific">Scomber scombrus</name>
    <name type="common">Atlantic mackerel</name>
    <name type="synonym">Scomber vernalis</name>
    <dbReference type="NCBI Taxonomy" id="13677"/>
    <lineage>
        <taxon>Eukaryota</taxon>
        <taxon>Metazoa</taxon>
        <taxon>Chordata</taxon>
        <taxon>Craniata</taxon>
        <taxon>Vertebrata</taxon>
        <taxon>Euteleostomi</taxon>
        <taxon>Actinopterygii</taxon>
        <taxon>Neopterygii</taxon>
        <taxon>Teleostei</taxon>
        <taxon>Neoteleostei</taxon>
        <taxon>Acanthomorphata</taxon>
        <taxon>Pelagiaria</taxon>
        <taxon>Scombriformes</taxon>
        <taxon>Scombridae</taxon>
        <taxon>Scomber</taxon>
    </lineage>
</organism>
<feature type="domain" description="LRRNT" evidence="4">
    <location>
        <begin position="37"/>
        <end position="71"/>
    </location>
</feature>
<evidence type="ECO:0000256" key="3">
    <source>
        <dbReference type="SAM" id="SignalP"/>
    </source>
</evidence>
<keyword evidence="2 3" id="KW-0732">Signal</keyword>
<dbReference type="Proteomes" id="UP001314229">
    <property type="component" value="Unassembled WGS sequence"/>
</dbReference>
<dbReference type="AlphaFoldDB" id="A0AAV1P7F6"/>
<dbReference type="SMART" id="SM00013">
    <property type="entry name" value="LRRNT"/>
    <property type="match status" value="1"/>
</dbReference>
<dbReference type="SUPFAM" id="SSF52058">
    <property type="entry name" value="L domain-like"/>
    <property type="match status" value="1"/>
</dbReference>
<accession>A0AAV1P7F6</accession>
<evidence type="ECO:0000259" key="4">
    <source>
        <dbReference type="SMART" id="SM00013"/>
    </source>
</evidence>
<sequence>MRFLLLLLIGYNLEMCISAVRSVFLGVLLYAPYQCLECPFGCECFAVTCTVRCDSKDLLTVPQLIPGYAKTVIITGNNIQQTGPDSFTELENVTNITLSNNR</sequence>
<evidence type="ECO:0000313" key="5">
    <source>
        <dbReference type="EMBL" id="CAK6967543.1"/>
    </source>
</evidence>
<protein>
    <submittedName>
        <fullName evidence="5">Trophoblast glycoprotein-like</fullName>
    </submittedName>
</protein>
<gene>
    <name evidence="5" type="ORF">FSCOSCO3_A036290</name>
</gene>
<reference evidence="5 6" key="1">
    <citation type="submission" date="2024-01" db="EMBL/GenBank/DDBJ databases">
        <authorList>
            <person name="Alioto T."/>
            <person name="Alioto T."/>
            <person name="Gomez Garrido J."/>
        </authorList>
    </citation>
    <scope>NUCLEOTIDE SEQUENCE [LARGE SCALE GENOMIC DNA]</scope>
</reference>
<keyword evidence="6" id="KW-1185">Reference proteome</keyword>
<name>A0AAV1P7F6_SCOSC</name>
<evidence type="ECO:0000256" key="2">
    <source>
        <dbReference type="ARBA" id="ARBA00022729"/>
    </source>
</evidence>
<dbReference type="InterPro" id="IPR032675">
    <property type="entry name" value="LRR_dom_sf"/>
</dbReference>
<dbReference type="InterPro" id="IPR000372">
    <property type="entry name" value="LRRNT"/>
</dbReference>
<proteinExistence type="predicted"/>
<evidence type="ECO:0000313" key="6">
    <source>
        <dbReference type="Proteomes" id="UP001314229"/>
    </source>
</evidence>
<feature type="chain" id="PRO_5043696115" evidence="3">
    <location>
        <begin position="20"/>
        <end position="102"/>
    </location>
</feature>
<feature type="signal peptide" evidence="3">
    <location>
        <begin position="1"/>
        <end position="19"/>
    </location>
</feature>
<comment type="caution">
    <text evidence="5">The sequence shown here is derived from an EMBL/GenBank/DDBJ whole genome shotgun (WGS) entry which is preliminary data.</text>
</comment>
<evidence type="ECO:0000256" key="1">
    <source>
        <dbReference type="ARBA" id="ARBA00022614"/>
    </source>
</evidence>
<dbReference type="Gene3D" id="3.80.10.10">
    <property type="entry name" value="Ribonuclease Inhibitor"/>
    <property type="match status" value="1"/>
</dbReference>
<dbReference type="EMBL" id="CAWUFR010000106">
    <property type="protein sequence ID" value="CAK6967543.1"/>
    <property type="molecule type" value="Genomic_DNA"/>
</dbReference>